<dbReference type="RefSeq" id="WP_119435904.1">
    <property type="nucleotide sequence ID" value="NZ_QWGR01000001.1"/>
</dbReference>
<name>A0A399T631_9BACT</name>
<organism evidence="8 9">
    <name type="scientific">Maribellus luteus</name>
    <dbReference type="NCBI Taxonomy" id="2305463"/>
    <lineage>
        <taxon>Bacteria</taxon>
        <taxon>Pseudomonadati</taxon>
        <taxon>Bacteroidota</taxon>
        <taxon>Bacteroidia</taxon>
        <taxon>Marinilabiliales</taxon>
        <taxon>Prolixibacteraceae</taxon>
        <taxon>Maribellus</taxon>
    </lineage>
</organism>
<dbReference type="Pfam" id="PF18962">
    <property type="entry name" value="Por_Secre_tail"/>
    <property type="match status" value="1"/>
</dbReference>
<evidence type="ECO:0000259" key="7">
    <source>
        <dbReference type="Pfam" id="PF18962"/>
    </source>
</evidence>
<evidence type="ECO:0000256" key="3">
    <source>
        <dbReference type="ARBA" id="ARBA00022801"/>
    </source>
</evidence>
<dbReference type="InterPro" id="IPR050131">
    <property type="entry name" value="Peptidase_S8_subtilisin-like"/>
</dbReference>
<dbReference type="PIRSF" id="PIRSF037903">
    <property type="entry name" value="Subtilisin_rel_GFO_2223"/>
    <property type="match status" value="1"/>
</dbReference>
<feature type="domain" description="Secretion system C-terminal sorting" evidence="7">
    <location>
        <begin position="468"/>
        <end position="540"/>
    </location>
</feature>
<evidence type="ECO:0000256" key="2">
    <source>
        <dbReference type="ARBA" id="ARBA00022670"/>
    </source>
</evidence>
<dbReference type="PRINTS" id="PR00723">
    <property type="entry name" value="SUBTILISIN"/>
</dbReference>
<comment type="caution">
    <text evidence="8">The sequence shown here is derived from an EMBL/GenBank/DDBJ whole genome shotgun (WGS) entry which is preliminary data.</text>
</comment>
<feature type="active site" description="Charge relay system" evidence="5">
    <location>
        <position position="395"/>
    </location>
</feature>
<evidence type="ECO:0000313" key="9">
    <source>
        <dbReference type="Proteomes" id="UP000265926"/>
    </source>
</evidence>
<dbReference type="InterPro" id="IPR023827">
    <property type="entry name" value="Peptidase_S8_Asp-AS"/>
</dbReference>
<dbReference type="SUPFAM" id="SSF52743">
    <property type="entry name" value="Subtilisin-like"/>
    <property type="match status" value="1"/>
</dbReference>
<keyword evidence="3 5" id="KW-0378">Hydrolase</keyword>
<dbReference type="GO" id="GO:0004252">
    <property type="term" value="F:serine-type endopeptidase activity"/>
    <property type="evidence" value="ECO:0007669"/>
    <property type="project" value="UniProtKB-UniRule"/>
</dbReference>
<dbReference type="GO" id="GO:0006508">
    <property type="term" value="P:proteolysis"/>
    <property type="evidence" value="ECO:0007669"/>
    <property type="project" value="UniProtKB-KW"/>
</dbReference>
<dbReference type="InterPro" id="IPR036852">
    <property type="entry name" value="Peptidase_S8/S53_dom_sf"/>
</dbReference>
<protein>
    <submittedName>
        <fullName evidence="8">T9SS C-terminal target domain-containing protein</fullName>
    </submittedName>
</protein>
<evidence type="ECO:0000256" key="1">
    <source>
        <dbReference type="ARBA" id="ARBA00011073"/>
    </source>
</evidence>
<feature type="active site" description="Charge relay system" evidence="5">
    <location>
        <position position="177"/>
    </location>
</feature>
<dbReference type="InterPro" id="IPR026444">
    <property type="entry name" value="Secre_tail"/>
</dbReference>
<keyword evidence="2 5" id="KW-0645">Protease</keyword>
<dbReference type="InterPro" id="IPR000209">
    <property type="entry name" value="Peptidase_S8/S53_dom"/>
</dbReference>
<dbReference type="PANTHER" id="PTHR43806">
    <property type="entry name" value="PEPTIDASE S8"/>
    <property type="match status" value="1"/>
</dbReference>
<dbReference type="Pfam" id="PF00082">
    <property type="entry name" value="Peptidase_S8"/>
    <property type="match status" value="1"/>
</dbReference>
<proteinExistence type="inferred from homology"/>
<keyword evidence="9" id="KW-1185">Reference proteome</keyword>
<evidence type="ECO:0000256" key="5">
    <source>
        <dbReference type="PROSITE-ProRule" id="PRU01240"/>
    </source>
</evidence>
<dbReference type="EMBL" id="QWGR01000001">
    <property type="protein sequence ID" value="RIJ50434.1"/>
    <property type="molecule type" value="Genomic_DNA"/>
</dbReference>
<dbReference type="NCBIfam" id="TIGR04183">
    <property type="entry name" value="Por_Secre_tail"/>
    <property type="match status" value="1"/>
</dbReference>
<accession>A0A399T631</accession>
<dbReference type="Gene3D" id="3.40.50.200">
    <property type="entry name" value="Peptidase S8/S53 domain"/>
    <property type="match status" value="1"/>
</dbReference>
<sequence>MTRYIILLIFSLTICTQAFGQNFYWIAFTDKNGTEYSFSSPGAYLSERAIQRRIQQNIPIDSLDLPVNKTYIDSVLTLDVVYVHSSKWLNGMTVKTEMDQLDTLLLPWSFISEVQKTKPGQTTKSATRKFAEEMVSEAEPIDTSVYGASVYQVGMMEGQFLHNMGYKGDGIQIAVLDAGFLKANELPAFDSLWANNQVLGTRDFVDPQSDFYSTNYHGMSVLSCMGGNYPGKLIGTAPEASYWLLRSEDNNSEYILEEDNWVAAAEFADSVGADIINSSLGYSTFDDQQTNHIYADMDGKTTRVTKAANVAASRGMLVFASAGNERDNSWFRIVAPSDGTGVIGVGAVDKNLYPAYFSSAGPAADGAIKPNLAALGYRSIVQLSGGAIGQSNGTSFSSPILAGIAACLWQRYPGKSATEIKDALEKSGSKYFSPDSLVGYGIPNMRTASAILDPLSINVSKTNNRWKVFPNPVADYLVLEQNGMFSSSEVQLDLYTIDGRLKKQWVYPGAQRIEVNNWAAIENGLYILRIRTATETATVKVNKIK</sequence>
<dbReference type="Proteomes" id="UP000265926">
    <property type="component" value="Unassembled WGS sequence"/>
</dbReference>
<gene>
    <name evidence="8" type="ORF">D1614_00385</name>
</gene>
<dbReference type="InterPro" id="IPR015500">
    <property type="entry name" value="Peptidase_S8_subtilisin-rel"/>
</dbReference>
<dbReference type="AlphaFoldDB" id="A0A399T631"/>
<keyword evidence="4 5" id="KW-0720">Serine protease</keyword>
<dbReference type="OrthoDB" id="9792152at2"/>
<dbReference type="InterPro" id="IPR017317">
    <property type="entry name" value="Pept_S8_subtilisin_bacteroid-2"/>
</dbReference>
<dbReference type="CDD" id="cd07493">
    <property type="entry name" value="Peptidases_S8_9"/>
    <property type="match status" value="1"/>
</dbReference>
<evidence type="ECO:0000259" key="6">
    <source>
        <dbReference type="Pfam" id="PF00082"/>
    </source>
</evidence>
<comment type="similarity">
    <text evidence="1 5">Belongs to the peptidase S8 family.</text>
</comment>
<dbReference type="PANTHER" id="PTHR43806:SF67">
    <property type="entry name" value="EGF-LIKE DOMAIN-CONTAINING PROTEIN"/>
    <property type="match status" value="1"/>
</dbReference>
<dbReference type="PROSITE" id="PS00136">
    <property type="entry name" value="SUBTILASE_ASP"/>
    <property type="match status" value="1"/>
</dbReference>
<reference evidence="8 9" key="1">
    <citation type="submission" date="2018-08" db="EMBL/GenBank/DDBJ databases">
        <title>Pallidiluteibacterium maritimus gen. nov., sp. nov., isolated from coastal sediment.</title>
        <authorList>
            <person name="Zhou L.Y."/>
        </authorList>
    </citation>
    <scope>NUCLEOTIDE SEQUENCE [LARGE SCALE GENOMIC DNA]</scope>
    <source>
        <strain evidence="8 9">XSD2</strain>
    </source>
</reference>
<evidence type="ECO:0000313" key="8">
    <source>
        <dbReference type="EMBL" id="RIJ50434.1"/>
    </source>
</evidence>
<evidence type="ECO:0000256" key="4">
    <source>
        <dbReference type="ARBA" id="ARBA00022825"/>
    </source>
</evidence>
<dbReference type="PROSITE" id="PS51892">
    <property type="entry name" value="SUBTILASE"/>
    <property type="match status" value="1"/>
</dbReference>
<feature type="domain" description="Peptidase S8/S53" evidence="6">
    <location>
        <begin position="168"/>
        <end position="441"/>
    </location>
</feature>
<feature type="active site" description="Charge relay system" evidence="5">
    <location>
        <position position="217"/>
    </location>
</feature>